<evidence type="ECO:0000313" key="2">
    <source>
        <dbReference type="Proteomes" id="UP001153076"/>
    </source>
</evidence>
<name>A0A9Q1JW72_9CARY</name>
<gene>
    <name evidence="1" type="ORF">Cgig2_026998</name>
</gene>
<organism evidence="1 2">
    <name type="scientific">Carnegiea gigantea</name>
    <dbReference type="NCBI Taxonomy" id="171969"/>
    <lineage>
        <taxon>Eukaryota</taxon>
        <taxon>Viridiplantae</taxon>
        <taxon>Streptophyta</taxon>
        <taxon>Embryophyta</taxon>
        <taxon>Tracheophyta</taxon>
        <taxon>Spermatophyta</taxon>
        <taxon>Magnoliopsida</taxon>
        <taxon>eudicotyledons</taxon>
        <taxon>Gunneridae</taxon>
        <taxon>Pentapetalae</taxon>
        <taxon>Caryophyllales</taxon>
        <taxon>Cactineae</taxon>
        <taxon>Cactaceae</taxon>
        <taxon>Cactoideae</taxon>
        <taxon>Echinocereeae</taxon>
        <taxon>Carnegiea</taxon>
    </lineage>
</organism>
<dbReference type="AlphaFoldDB" id="A0A9Q1JW72"/>
<evidence type="ECO:0000313" key="1">
    <source>
        <dbReference type="EMBL" id="KAJ8431972.1"/>
    </source>
</evidence>
<comment type="caution">
    <text evidence="1">The sequence shown here is derived from an EMBL/GenBank/DDBJ whole genome shotgun (WGS) entry which is preliminary data.</text>
</comment>
<proteinExistence type="predicted"/>
<accession>A0A9Q1JW72</accession>
<protein>
    <submittedName>
        <fullName evidence="1">Uncharacterized protein</fullName>
    </submittedName>
</protein>
<dbReference type="EMBL" id="JAKOGI010000649">
    <property type="protein sequence ID" value="KAJ8431972.1"/>
    <property type="molecule type" value="Genomic_DNA"/>
</dbReference>
<keyword evidence="2" id="KW-1185">Reference proteome</keyword>
<reference evidence="1" key="1">
    <citation type="submission" date="2022-04" db="EMBL/GenBank/DDBJ databases">
        <title>Carnegiea gigantea Genome sequencing and assembly v2.</title>
        <authorList>
            <person name="Copetti D."/>
            <person name="Sanderson M.J."/>
            <person name="Burquez A."/>
            <person name="Wojciechowski M.F."/>
        </authorList>
    </citation>
    <scope>NUCLEOTIDE SEQUENCE</scope>
    <source>
        <strain evidence="1">SGP5-SGP5p</strain>
        <tissue evidence="1">Aerial part</tissue>
    </source>
</reference>
<sequence>MISKKTLIDVNLIVKFSYLNQAKSYQLKEPQELISSKKDDDKQSRIDFAYFVSIRSSFTVVRITLSWSFTTLINSIDNLISTKIGQYTSLERNNPRTFMSGCLRCLCPQPVVHMPMIPKGFQSDLSDTNIPKNNGIHGSKPKLKIAHYGNPLESFVSQIKHSFYVMIPRIDVVIPATHIPAFTIESIESVNNIIDILDVDPNLTESIGESDNVNSKEELAHIPLTLGTYAPSLVPCPQHPLKSTRSCFHFIVDFVIKEVDKCAALVFDQAILDKVSHTPFNGILSLQANLKNLYTIILQRGSYSYRTTIEEKDRYCIEAQSKLDEASQWLSAKVAHYKAVATELKQEHCSSQVATNKHLLQETKHEVINVQCHIDIINPTNVTDSTTKASLEKTEAYIKENFEHLRTFQWNP</sequence>
<dbReference type="OrthoDB" id="1761837at2759"/>
<dbReference type="Proteomes" id="UP001153076">
    <property type="component" value="Unassembled WGS sequence"/>
</dbReference>